<gene>
    <name evidence="1" type="ORF">NJ959_11500</name>
</gene>
<name>A0AAE3GV04_9CYAN</name>
<reference evidence="1" key="1">
    <citation type="submission" date="2022-06" db="EMBL/GenBank/DDBJ databases">
        <title>New cyanobacteria of genus Symplocastrum in benthos of Lake Baikal.</title>
        <authorList>
            <person name="Sorokovikova E."/>
            <person name="Tikhonova I."/>
            <person name="Krasnopeev A."/>
            <person name="Evseev P."/>
            <person name="Gladkikh A."/>
            <person name="Belykh O."/>
        </authorList>
    </citation>
    <scope>NUCLEOTIDE SEQUENCE</scope>
    <source>
        <strain evidence="1">BBK-W-15</strain>
    </source>
</reference>
<evidence type="ECO:0000313" key="1">
    <source>
        <dbReference type="EMBL" id="MCP2729082.1"/>
    </source>
</evidence>
<comment type="caution">
    <text evidence="1">The sequence shown here is derived from an EMBL/GenBank/DDBJ whole genome shotgun (WGS) entry which is preliminary data.</text>
</comment>
<dbReference type="AlphaFoldDB" id="A0AAE3GV04"/>
<evidence type="ECO:0000313" key="2">
    <source>
        <dbReference type="Proteomes" id="UP001204953"/>
    </source>
</evidence>
<organism evidence="1 2">
    <name type="scientific">Limnofasciculus baicalensis BBK-W-15</name>
    <dbReference type="NCBI Taxonomy" id="2699891"/>
    <lineage>
        <taxon>Bacteria</taxon>
        <taxon>Bacillati</taxon>
        <taxon>Cyanobacteriota</taxon>
        <taxon>Cyanophyceae</taxon>
        <taxon>Coleofasciculales</taxon>
        <taxon>Coleofasciculaceae</taxon>
        <taxon>Limnofasciculus</taxon>
        <taxon>Limnofasciculus baicalensis</taxon>
    </lineage>
</organism>
<dbReference type="Proteomes" id="UP001204953">
    <property type="component" value="Unassembled WGS sequence"/>
</dbReference>
<sequence length="96" mass="10952">MIGLVKYLRLYGLASDTAAALVIARRGMRLSEKIPDSLTAFVDVKSTKHVWSLWHQLNKKIKQSGINRRHDYYTVSNWDFLANLFTGEAQALEEIA</sequence>
<evidence type="ECO:0008006" key="3">
    <source>
        <dbReference type="Google" id="ProtNLM"/>
    </source>
</evidence>
<protein>
    <recommendedName>
        <fullName evidence="3">Transposase</fullName>
    </recommendedName>
</protein>
<dbReference type="EMBL" id="JAMZMM010000091">
    <property type="protein sequence ID" value="MCP2729082.1"/>
    <property type="molecule type" value="Genomic_DNA"/>
</dbReference>
<accession>A0AAE3GV04</accession>
<proteinExistence type="predicted"/>
<keyword evidence="2" id="KW-1185">Reference proteome</keyword>